<dbReference type="PROSITE" id="PS50188">
    <property type="entry name" value="B302_SPRY"/>
    <property type="match status" value="1"/>
</dbReference>
<dbReference type="SMART" id="SM00589">
    <property type="entry name" value="PRY"/>
    <property type="match status" value="1"/>
</dbReference>
<proteinExistence type="predicted"/>
<dbReference type="SUPFAM" id="SSF49899">
    <property type="entry name" value="Concanavalin A-like lectins/glucanases"/>
    <property type="match status" value="1"/>
</dbReference>
<accession>A0AAV7KVS7</accession>
<protein>
    <recommendedName>
        <fullName evidence="2">B30.2/SPRY domain-containing protein</fullName>
    </recommendedName>
</protein>
<feature type="domain" description="B30.2/SPRY" evidence="2">
    <location>
        <begin position="1"/>
        <end position="190"/>
    </location>
</feature>
<evidence type="ECO:0000313" key="3">
    <source>
        <dbReference type="EMBL" id="KAJ1079805.1"/>
    </source>
</evidence>
<name>A0AAV7KVS7_PLEWA</name>
<organism evidence="3 4">
    <name type="scientific">Pleurodeles waltl</name>
    <name type="common">Iberian ribbed newt</name>
    <dbReference type="NCBI Taxonomy" id="8319"/>
    <lineage>
        <taxon>Eukaryota</taxon>
        <taxon>Metazoa</taxon>
        <taxon>Chordata</taxon>
        <taxon>Craniata</taxon>
        <taxon>Vertebrata</taxon>
        <taxon>Euteleostomi</taxon>
        <taxon>Amphibia</taxon>
        <taxon>Batrachia</taxon>
        <taxon>Caudata</taxon>
        <taxon>Salamandroidea</taxon>
        <taxon>Salamandridae</taxon>
        <taxon>Pleurodelinae</taxon>
        <taxon>Pleurodeles</taxon>
    </lineage>
</organism>
<dbReference type="PANTHER" id="PTHR24103">
    <property type="entry name" value="E3 UBIQUITIN-PROTEIN LIGASE TRIM"/>
    <property type="match status" value="1"/>
</dbReference>
<evidence type="ECO:0000259" key="2">
    <source>
        <dbReference type="PROSITE" id="PS50188"/>
    </source>
</evidence>
<dbReference type="InterPro" id="IPR050143">
    <property type="entry name" value="TRIM/RBCC"/>
</dbReference>
<sequence length="190" mass="21102">MKRANGLNGGFCQDTAGILRLDADSANAKLLVNEDGTCVRSTDTEPPVAENPKRFMKAPCVVGRDGYDSGTHTWVVEVKRLCGGNEPFCLGVIGGSVNRKKEYKESPQTQVWALEESDGVYTAYTDPLTPLPRRETVTNFRITLDYEAGKLDFSNADNPGDLIYTFSGYPFNEMVYPYFWLGKCVEMCVK</sequence>
<dbReference type="Pfam" id="PF00622">
    <property type="entry name" value="SPRY"/>
    <property type="match status" value="1"/>
</dbReference>
<dbReference type="Proteomes" id="UP001066276">
    <property type="component" value="Chromosome 12"/>
</dbReference>
<dbReference type="EMBL" id="JANPWB010000016">
    <property type="protein sequence ID" value="KAJ1079805.1"/>
    <property type="molecule type" value="Genomic_DNA"/>
</dbReference>
<keyword evidence="1" id="KW-0175">Coiled coil</keyword>
<dbReference type="Pfam" id="PF13765">
    <property type="entry name" value="PRY"/>
    <property type="match status" value="1"/>
</dbReference>
<reference evidence="3" key="1">
    <citation type="journal article" date="2022" name="bioRxiv">
        <title>Sequencing and chromosome-scale assembly of the giantPleurodeles waltlgenome.</title>
        <authorList>
            <person name="Brown T."/>
            <person name="Elewa A."/>
            <person name="Iarovenko S."/>
            <person name="Subramanian E."/>
            <person name="Araus A.J."/>
            <person name="Petzold A."/>
            <person name="Susuki M."/>
            <person name="Suzuki K.-i.T."/>
            <person name="Hayashi T."/>
            <person name="Toyoda A."/>
            <person name="Oliveira C."/>
            <person name="Osipova E."/>
            <person name="Leigh N.D."/>
            <person name="Simon A."/>
            <person name="Yun M.H."/>
        </authorList>
    </citation>
    <scope>NUCLEOTIDE SEQUENCE</scope>
    <source>
        <strain evidence="3">20211129_DDA</strain>
        <tissue evidence="3">Liver</tissue>
    </source>
</reference>
<dbReference type="InterPro" id="IPR013320">
    <property type="entry name" value="ConA-like_dom_sf"/>
</dbReference>
<comment type="caution">
    <text evidence="3">The sequence shown here is derived from an EMBL/GenBank/DDBJ whole genome shotgun (WGS) entry which is preliminary data.</text>
</comment>
<dbReference type="InterPro" id="IPR043136">
    <property type="entry name" value="B30.2/SPRY_sf"/>
</dbReference>
<evidence type="ECO:0000313" key="4">
    <source>
        <dbReference type="Proteomes" id="UP001066276"/>
    </source>
</evidence>
<gene>
    <name evidence="3" type="ORF">NDU88_000040</name>
</gene>
<dbReference type="InterPro" id="IPR003879">
    <property type="entry name" value="Butyrophylin_SPRY"/>
</dbReference>
<evidence type="ECO:0000256" key="1">
    <source>
        <dbReference type="ARBA" id="ARBA00023054"/>
    </source>
</evidence>
<keyword evidence="4" id="KW-1185">Reference proteome</keyword>
<dbReference type="PRINTS" id="PR01407">
    <property type="entry name" value="BUTYPHLNCDUF"/>
</dbReference>
<dbReference type="InterPro" id="IPR006574">
    <property type="entry name" value="PRY"/>
</dbReference>
<dbReference type="AlphaFoldDB" id="A0AAV7KVS7"/>
<dbReference type="InterPro" id="IPR003877">
    <property type="entry name" value="SPRY_dom"/>
</dbReference>
<dbReference type="Gene3D" id="2.60.120.920">
    <property type="match status" value="1"/>
</dbReference>
<dbReference type="InterPro" id="IPR001870">
    <property type="entry name" value="B30.2/SPRY"/>
</dbReference>